<protein>
    <submittedName>
        <fullName evidence="1">Uncharacterized protein</fullName>
    </submittedName>
</protein>
<accession>A0A7J6USB9</accession>
<proteinExistence type="predicted"/>
<reference evidence="1 2" key="1">
    <citation type="submission" date="2020-06" db="EMBL/GenBank/DDBJ databases">
        <title>Transcriptomic and genomic resources for Thalictrum thalictroides and T. hernandezii: Facilitating candidate gene discovery in an emerging model plant lineage.</title>
        <authorList>
            <person name="Arias T."/>
            <person name="Riano-Pachon D.M."/>
            <person name="Di Stilio V.S."/>
        </authorList>
    </citation>
    <scope>NUCLEOTIDE SEQUENCE [LARGE SCALE GENOMIC DNA]</scope>
    <source>
        <strain evidence="2">cv. WT478/WT964</strain>
        <tissue evidence="1">Leaves</tissue>
    </source>
</reference>
<evidence type="ECO:0000313" key="2">
    <source>
        <dbReference type="Proteomes" id="UP000554482"/>
    </source>
</evidence>
<organism evidence="1 2">
    <name type="scientific">Thalictrum thalictroides</name>
    <name type="common">Rue-anemone</name>
    <name type="synonym">Anemone thalictroides</name>
    <dbReference type="NCBI Taxonomy" id="46969"/>
    <lineage>
        <taxon>Eukaryota</taxon>
        <taxon>Viridiplantae</taxon>
        <taxon>Streptophyta</taxon>
        <taxon>Embryophyta</taxon>
        <taxon>Tracheophyta</taxon>
        <taxon>Spermatophyta</taxon>
        <taxon>Magnoliopsida</taxon>
        <taxon>Ranunculales</taxon>
        <taxon>Ranunculaceae</taxon>
        <taxon>Thalictroideae</taxon>
        <taxon>Thalictrum</taxon>
    </lineage>
</organism>
<comment type="caution">
    <text evidence="1">The sequence shown here is derived from an EMBL/GenBank/DDBJ whole genome shotgun (WGS) entry which is preliminary data.</text>
</comment>
<sequence>MVVEFSPRTKRGVEKQMGGRTFFCLLLYGVFKIFRSVCLDEGESNEMRLMRTMGCGCGAATGLNEMR</sequence>
<dbReference type="AlphaFoldDB" id="A0A7J6USB9"/>
<name>A0A7J6USB9_THATH</name>
<dbReference type="EMBL" id="JABWDY010044397">
    <property type="protein sequence ID" value="KAF5175162.1"/>
    <property type="molecule type" value="Genomic_DNA"/>
</dbReference>
<evidence type="ECO:0000313" key="1">
    <source>
        <dbReference type="EMBL" id="KAF5175162.1"/>
    </source>
</evidence>
<gene>
    <name evidence="1" type="ORF">FRX31_035248</name>
</gene>
<keyword evidence="2" id="KW-1185">Reference proteome</keyword>
<dbReference type="Proteomes" id="UP000554482">
    <property type="component" value="Unassembled WGS sequence"/>
</dbReference>